<proteinExistence type="predicted"/>
<evidence type="ECO:0000313" key="5">
    <source>
        <dbReference type="Proteomes" id="UP000626109"/>
    </source>
</evidence>
<dbReference type="PROSITE" id="PS50293">
    <property type="entry name" value="TPR_REGION"/>
    <property type="match status" value="1"/>
</dbReference>
<feature type="repeat" description="TPR" evidence="3">
    <location>
        <begin position="185"/>
        <end position="218"/>
    </location>
</feature>
<dbReference type="PANTHER" id="PTHR22904:SF523">
    <property type="entry name" value="STRESS-INDUCED-PHOSPHOPROTEIN 1"/>
    <property type="match status" value="1"/>
</dbReference>
<evidence type="ECO:0000256" key="3">
    <source>
        <dbReference type="PROSITE-ProRule" id="PRU00339"/>
    </source>
</evidence>
<dbReference type="Proteomes" id="UP000626109">
    <property type="component" value="Unassembled WGS sequence"/>
</dbReference>
<keyword evidence="2 3" id="KW-0802">TPR repeat</keyword>
<dbReference type="SMART" id="SM00028">
    <property type="entry name" value="TPR"/>
    <property type="match status" value="3"/>
</dbReference>
<dbReference type="SUPFAM" id="SSF48452">
    <property type="entry name" value="TPR-like"/>
    <property type="match status" value="1"/>
</dbReference>
<accession>A0A813IX75</accession>
<evidence type="ECO:0000256" key="2">
    <source>
        <dbReference type="ARBA" id="ARBA00022803"/>
    </source>
</evidence>
<dbReference type="GO" id="GO:0051879">
    <property type="term" value="F:Hsp90 protein binding"/>
    <property type="evidence" value="ECO:0007669"/>
    <property type="project" value="TreeGrafter"/>
</dbReference>
<dbReference type="Gene3D" id="1.25.40.10">
    <property type="entry name" value="Tetratricopeptide repeat domain"/>
    <property type="match status" value="1"/>
</dbReference>
<evidence type="ECO:0000256" key="1">
    <source>
        <dbReference type="ARBA" id="ARBA00022737"/>
    </source>
</evidence>
<sequence length="420" mass="45081">MAIPFAQLLAHPPCSYAGTYAGRRHHRCHKSLGSLLLGVSLLLGLSALKRASDPRAWLSTPSEARVPSSPHAVLQGLQGSSAQSRRTCSGALLVFGLCGAGPPSAQADDLEKQGSRGFTEAENLENMKDGPGSKGGKLDAEELARLGRLAKLPQTQNLDDKAQEELWSKIMTVHPEWTNDPQVAARLYANRGSVRDLLGKSEEALADFSAAVAADPSAARAYVYRGYALEKLGRTEEALKDLERAQQLDPSNAVAVSSRGNVLMGLGKLLEAKEALKEAEGLFVKPKPASPAAAAEAALDGILPWSGLPRGFIFTLTSLAVVEYELGEEAQARKRIQVIQKLNEKTPLAAALAAEALMLQALNGIGPNGGLDSKAQEKWDQVEKIDRRFHKFAYASAAINWGPKLRDALLAFKNNRVIRD</sequence>
<dbReference type="InterPro" id="IPR011990">
    <property type="entry name" value="TPR-like_helical_dom_sf"/>
</dbReference>
<evidence type="ECO:0000313" key="4">
    <source>
        <dbReference type="EMBL" id="CAE8656935.1"/>
    </source>
</evidence>
<comment type="caution">
    <text evidence="4">The sequence shown here is derived from an EMBL/GenBank/DDBJ whole genome shotgun (WGS) entry which is preliminary data.</text>
</comment>
<feature type="repeat" description="TPR" evidence="3">
    <location>
        <begin position="219"/>
        <end position="252"/>
    </location>
</feature>
<dbReference type="EMBL" id="CAJNNW010014698">
    <property type="protein sequence ID" value="CAE8656935.1"/>
    <property type="molecule type" value="Genomic_DNA"/>
</dbReference>
<protein>
    <submittedName>
        <fullName evidence="4">Uncharacterized protein</fullName>
    </submittedName>
</protein>
<gene>
    <name evidence="4" type="ORF">PGLA2088_LOCUS12474</name>
</gene>
<dbReference type="Pfam" id="PF13432">
    <property type="entry name" value="TPR_16"/>
    <property type="match status" value="1"/>
</dbReference>
<reference evidence="4" key="1">
    <citation type="submission" date="2021-02" db="EMBL/GenBank/DDBJ databases">
        <authorList>
            <person name="Dougan E. K."/>
            <person name="Rhodes N."/>
            <person name="Thang M."/>
            <person name="Chan C."/>
        </authorList>
    </citation>
    <scope>NUCLEOTIDE SEQUENCE</scope>
</reference>
<dbReference type="InterPro" id="IPR019734">
    <property type="entry name" value="TPR_rpt"/>
</dbReference>
<organism evidence="4 5">
    <name type="scientific">Polarella glacialis</name>
    <name type="common">Dinoflagellate</name>
    <dbReference type="NCBI Taxonomy" id="89957"/>
    <lineage>
        <taxon>Eukaryota</taxon>
        <taxon>Sar</taxon>
        <taxon>Alveolata</taxon>
        <taxon>Dinophyceae</taxon>
        <taxon>Suessiales</taxon>
        <taxon>Suessiaceae</taxon>
        <taxon>Polarella</taxon>
    </lineage>
</organism>
<keyword evidence="1" id="KW-0677">Repeat</keyword>
<dbReference type="PANTHER" id="PTHR22904">
    <property type="entry name" value="TPR REPEAT CONTAINING PROTEIN"/>
    <property type="match status" value="1"/>
</dbReference>
<dbReference type="AlphaFoldDB" id="A0A813IX75"/>
<name>A0A813IX75_POLGL</name>
<dbReference type="PROSITE" id="PS50005">
    <property type="entry name" value="TPR"/>
    <property type="match status" value="2"/>
</dbReference>